<proteinExistence type="predicted"/>
<evidence type="ECO:0000313" key="3">
    <source>
        <dbReference type="Proteomes" id="UP001234989"/>
    </source>
</evidence>
<evidence type="ECO:0000313" key="2">
    <source>
        <dbReference type="EMBL" id="WMV50254.1"/>
    </source>
</evidence>
<keyword evidence="3" id="KW-1185">Reference proteome</keyword>
<dbReference type="Proteomes" id="UP001234989">
    <property type="component" value="Chromosome 10"/>
</dbReference>
<dbReference type="Pfam" id="PF24626">
    <property type="entry name" value="SH3_Tf2-1"/>
    <property type="match status" value="1"/>
</dbReference>
<evidence type="ECO:0000259" key="1">
    <source>
        <dbReference type="Pfam" id="PF24626"/>
    </source>
</evidence>
<dbReference type="AlphaFoldDB" id="A0AAF0ZVB8"/>
<dbReference type="PANTHER" id="PTHR46148">
    <property type="entry name" value="CHROMO DOMAIN-CONTAINING PROTEIN"/>
    <property type="match status" value="1"/>
</dbReference>
<name>A0AAF0ZVB8_SOLVR</name>
<dbReference type="EMBL" id="CP133621">
    <property type="protein sequence ID" value="WMV50254.1"/>
    <property type="molecule type" value="Genomic_DNA"/>
</dbReference>
<dbReference type="PANTHER" id="PTHR46148:SF57">
    <property type="entry name" value="OS12G0499874 PROTEIN"/>
    <property type="match status" value="1"/>
</dbReference>
<dbReference type="InterPro" id="IPR056924">
    <property type="entry name" value="SH3_Tf2-1"/>
</dbReference>
<sequence length="238" mass="26567">MKGVMKFGKKEKLSPRYIGPYQIVKCNGKVSYELDLQNELASVHHVFHVSMLKKCIGDPSSVIPLEGLGIDEILSYEEVPVEILDWHVKRLRNKEITFVKVLWRNHLVEGATLKAEANMKFDILISFLLFLFKLESHGKWARAQECPRVGQHTAPTSTRVLMTRGATSGGLGSSLLKICTKCSSSSRTLHDSWEGSWEGVGCVRVERSVLATSSRSTRGTTNHGAPREVAFVLWAEVT</sequence>
<reference evidence="2" key="1">
    <citation type="submission" date="2023-08" db="EMBL/GenBank/DDBJ databases">
        <title>A de novo genome assembly of Solanum verrucosum Schlechtendal, a Mexican diploid species geographically isolated from the other diploid A-genome species in potato relatives.</title>
        <authorList>
            <person name="Hosaka K."/>
        </authorList>
    </citation>
    <scope>NUCLEOTIDE SEQUENCE</scope>
    <source>
        <tissue evidence="2">Young leaves</tissue>
    </source>
</reference>
<accession>A0AAF0ZVB8</accession>
<protein>
    <recommendedName>
        <fullName evidence="1">Tf2-1-like SH3-like domain-containing protein</fullName>
    </recommendedName>
</protein>
<organism evidence="2 3">
    <name type="scientific">Solanum verrucosum</name>
    <dbReference type="NCBI Taxonomy" id="315347"/>
    <lineage>
        <taxon>Eukaryota</taxon>
        <taxon>Viridiplantae</taxon>
        <taxon>Streptophyta</taxon>
        <taxon>Embryophyta</taxon>
        <taxon>Tracheophyta</taxon>
        <taxon>Spermatophyta</taxon>
        <taxon>Magnoliopsida</taxon>
        <taxon>eudicotyledons</taxon>
        <taxon>Gunneridae</taxon>
        <taxon>Pentapetalae</taxon>
        <taxon>asterids</taxon>
        <taxon>lamiids</taxon>
        <taxon>Solanales</taxon>
        <taxon>Solanaceae</taxon>
        <taxon>Solanoideae</taxon>
        <taxon>Solaneae</taxon>
        <taxon>Solanum</taxon>
    </lineage>
</organism>
<feature type="domain" description="Tf2-1-like SH3-like" evidence="1">
    <location>
        <begin position="7"/>
        <end position="55"/>
    </location>
</feature>
<gene>
    <name evidence="2" type="ORF">MTR67_043639</name>
</gene>